<dbReference type="InterPro" id="IPR058248">
    <property type="entry name" value="Lxx211020-like"/>
</dbReference>
<accession>A0ABT5NZ18</accession>
<dbReference type="Pfam" id="PF04314">
    <property type="entry name" value="PCuAC"/>
    <property type="match status" value="1"/>
</dbReference>
<dbReference type="EMBL" id="JAMDGY010000086">
    <property type="protein sequence ID" value="MDD0993318.1"/>
    <property type="molecule type" value="Genomic_DNA"/>
</dbReference>
<reference evidence="2 3" key="1">
    <citation type="submission" date="2022-05" db="EMBL/GenBank/DDBJ databases">
        <title>Novel Pseudomonas spp. Isolated from a Rainbow Trout Aquaculture Facility.</title>
        <authorList>
            <person name="Testerman T."/>
            <person name="Graf J."/>
        </authorList>
    </citation>
    <scope>NUCLEOTIDE SEQUENCE [LARGE SCALE GENOMIC DNA]</scope>
    <source>
        <strain evidence="2 3">ID681</strain>
    </source>
</reference>
<evidence type="ECO:0000313" key="2">
    <source>
        <dbReference type="EMBL" id="MDD0993318.1"/>
    </source>
</evidence>
<proteinExistence type="predicted"/>
<sequence>MRSTLVNATSFKRGLAALALLGLSLPALAQTSVDDAWVRATVPGQPSTGAFMKLTASTDSKLVGVASNVAKDVQVHEMVMKGEVMHMGPVDAVALPAGKTVSLDPNGYHVMLMGLVKQVKEGEHVPLTLIVEDAQGKRENIEVNAPVKALTTSGESHDMHDHKHM</sequence>
<name>A0ABT5NZ18_9PSED</name>
<comment type="caution">
    <text evidence="2">The sequence shown here is derived from an EMBL/GenBank/DDBJ whole genome shotgun (WGS) entry which is preliminary data.</text>
</comment>
<dbReference type="InterPro" id="IPR036182">
    <property type="entry name" value="PCuAC_sf"/>
</dbReference>
<feature type="signal peptide" evidence="1">
    <location>
        <begin position="1"/>
        <end position="29"/>
    </location>
</feature>
<evidence type="ECO:0000313" key="3">
    <source>
        <dbReference type="Proteomes" id="UP001148203"/>
    </source>
</evidence>
<dbReference type="PANTHER" id="PTHR36302:SF1">
    <property type="entry name" value="COPPER CHAPERONE PCU(A)C"/>
    <property type="match status" value="1"/>
</dbReference>
<dbReference type="RefSeq" id="WP_273910308.1">
    <property type="nucleotide sequence ID" value="NZ_JAMDGX010000025.1"/>
</dbReference>
<dbReference type="Proteomes" id="UP001148203">
    <property type="component" value="Unassembled WGS sequence"/>
</dbReference>
<dbReference type="InterPro" id="IPR007410">
    <property type="entry name" value="LpqE-like"/>
</dbReference>
<evidence type="ECO:0000256" key="1">
    <source>
        <dbReference type="SAM" id="SignalP"/>
    </source>
</evidence>
<dbReference type="SUPFAM" id="SSF110087">
    <property type="entry name" value="DR1885-like metal-binding protein"/>
    <property type="match status" value="1"/>
</dbReference>
<keyword evidence="1" id="KW-0732">Signal</keyword>
<feature type="chain" id="PRO_5047295068" evidence="1">
    <location>
        <begin position="30"/>
        <end position="165"/>
    </location>
</feature>
<protein>
    <submittedName>
        <fullName evidence="2">Copper chaperone PCu(A)C</fullName>
    </submittedName>
</protein>
<dbReference type="Gene3D" id="2.60.40.1890">
    <property type="entry name" value="PCu(A)C copper chaperone"/>
    <property type="match status" value="1"/>
</dbReference>
<dbReference type="PANTHER" id="PTHR36302">
    <property type="entry name" value="BLR7088 PROTEIN"/>
    <property type="match status" value="1"/>
</dbReference>
<keyword evidence="3" id="KW-1185">Reference proteome</keyword>
<gene>
    <name evidence="2" type="ORF">M5G11_22590</name>
</gene>
<organism evidence="2 3">
    <name type="scientific">Pseudomonas fontis</name>
    <dbReference type="NCBI Taxonomy" id="2942633"/>
    <lineage>
        <taxon>Bacteria</taxon>
        <taxon>Pseudomonadati</taxon>
        <taxon>Pseudomonadota</taxon>
        <taxon>Gammaproteobacteria</taxon>
        <taxon>Pseudomonadales</taxon>
        <taxon>Pseudomonadaceae</taxon>
        <taxon>Pseudomonas</taxon>
    </lineage>
</organism>